<sequence>MHLLTESDSERLHKSGGSQDRKAPPGRGKTLRRVTYVVQFKFKFISDSIQIQFRFYSIYFRSPYTYIVNPILYVL</sequence>
<evidence type="ECO:0000313" key="3">
    <source>
        <dbReference type="Proteomes" id="UP001227192"/>
    </source>
</evidence>
<accession>A0AAI9T682</accession>
<feature type="compositionally biased region" description="Basic and acidic residues" evidence="1">
    <location>
        <begin position="8"/>
        <end position="23"/>
    </location>
</feature>
<reference evidence="2" key="2">
    <citation type="journal article" date="2016" name="Fungal Biol.">
        <title>Ochratoxin A production by Penicillium thymicola.</title>
        <authorList>
            <person name="Nguyen H.D.T."/>
            <person name="McMullin D.R."/>
            <person name="Ponomareva E."/>
            <person name="Riley R."/>
            <person name="Pomraning K.R."/>
            <person name="Baker S.E."/>
            <person name="Seifert K.A."/>
        </authorList>
    </citation>
    <scope>NUCLEOTIDE SEQUENCE</scope>
    <source>
        <strain evidence="2">DAOM 180753</strain>
    </source>
</reference>
<feature type="region of interest" description="Disordered" evidence="1">
    <location>
        <begin position="1"/>
        <end position="28"/>
    </location>
</feature>
<comment type="caution">
    <text evidence="2">The sequence shown here is derived from an EMBL/GenBank/DDBJ whole genome shotgun (WGS) entry which is preliminary data.</text>
</comment>
<proteinExistence type="predicted"/>
<name>A0AAI9T682_PENTH</name>
<keyword evidence="3" id="KW-1185">Reference proteome</keyword>
<organism evidence="2 3">
    <name type="scientific">Penicillium thymicola</name>
    <dbReference type="NCBI Taxonomy" id="293382"/>
    <lineage>
        <taxon>Eukaryota</taxon>
        <taxon>Fungi</taxon>
        <taxon>Dikarya</taxon>
        <taxon>Ascomycota</taxon>
        <taxon>Pezizomycotina</taxon>
        <taxon>Eurotiomycetes</taxon>
        <taxon>Eurotiomycetidae</taxon>
        <taxon>Eurotiales</taxon>
        <taxon>Aspergillaceae</taxon>
        <taxon>Penicillium</taxon>
    </lineage>
</organism>
<dbReference type="AlphaFoldDB" id="A0AAI9T682"/>
<evidence type="ECO:0000256" key="1">
    <source>
        <dbReference type="SAM" id="MobiDB-lite"/>
    </source>
</evidence>
<reference evidence="2" key="1">
    <citation type="submission" date="2015-06" db="EMBL/GenBank/DDBJ databases">
        <authorList>
            <person name="Nguyen H."/>
        </authorList>
    </citation>
    <scope>NUCLEOTIDE SEQUENCE</scope>
    <source>
        <strain evidence="2">DAOM 180753</strain>
    </source>
</reference>
<dbReference type="Proteomes" id="UP001227192">
    <property type="component" value="Unassembled WGS sequence"/>
</dbReference>
<evidence type="ECO:0000313" key="2">
    <source>
        <dbReference type="EMBL" id="KAJ9481457.1"/>
    </source>
</evidence>
<dbReference type="EMBL" id="LACB01000774">
    <property type="protein sequence ID" value="KAJ9481457.1"/>
    <property type="molecule type" value="Genomic_DNA"/>
</dbReference>
<gene>
    <name evidence="2" type="ORF">VN97_g12018</name>
</gene>
<protein>
    <submittedName>
        <fullName evidence="2">Uncharacterized protein</fullName>
    </submittedName>
</protein>